<dbReference type="RefSeq" id="WP_088910169.1">
    <property type="nucleotide sequence ID" value="NZ_CP018145.1"/>
</dbReference>
<dbReference type="Pfam" id="PF13649">
    <property type="entry name" value="Methyltransf_25"/>
    <property type="match status" value="1"/>
</dbReference>
<dbReference type="GO" id="GO:0032259">
    <property type="term" value="P:methylation"/>
    <property type="evidence" value="ECO:0007669"/>
    <property type="project" value="UniProtKB-KW"/>
</dbReference>
<accession>A0A220MPG5</accession>
<feature type="domain" description="Methyltransferase" evidence="1">
    <location>
        <begin position="54"/>
        <end position="151"/>
    </location>
</feature>
<reference evidence="2 3" key="1">
    <citation type="submission" date="2016-11" db="EMBL/GenBank/DDBJ databases">
        <authorList>
            <person name="Jaros S."/>
            <person name="Januszkiewicz K."/>
            <person name="Wedrychowicz H."/>
        </authorList>
    </citation>
    <scope>NUCLEOTIDE SEQUENCE [LARGE SCALE GENOMIC DNA]</scope>
    <source>
        <strain evidence="2 3">NF2</strain>
    </source>
</reference>
<evidence type="ECO:0000259" key="1">
    <source>
        <dbReference type="Pfam" id="PF13649"/>
    </source>
</evidence>
<dbReference type="Proteomes" id="UP000197781">
    <property type="component" value="Chromosome"/>
</dbReference>
<sequence length="203" mass="23013">MMIDCHHPSSMKDRLMFFYNFLRSPGQVGSITPSSRALCKQMVAPIDWEQAHTIVELGAGTGIFTKWIEQKKKPEAVLVSFEKETKMRKRLEPLFPDVRFHEDAVDLNRVLAEAGLGKADCILSGLPFANFPQELRDQIMDQVYHALKPGGVFVAFQYSLQMKKQLSSVFEQVSVKMVPLNLPPAFVYICRKDDGKGVSQEDF</sequence>
<organism evidence="2 3">
    <name type="scientific">Brevibacillus formosus</name>
    <dbReference type="NCBI Taxonomy" id="54913"/>
    <lineage>
        <taxon>Bacteria</taxon>
        <taxon>Bacillati</taxon>
        <taxon>Bacillota</taxon>
        <taxon>Bacilli</taxon>
        <taxon>Bacillales</taxon>
        <taxon>Paenibacillaceae</taxon>
        <taxon>Brevibacillus</taxon>
    </lineage>
</organism>
<protein>
    <submittedName>
        <fullName evidence="2">Phospholipid methyltransferase</fullName>
    </submittedName>
</protein>
<dbReference type="GO" id="GO:0008168">
    <property type="term" value="F:methyltransferase activity"/>
    <property type="evidence" value="ECO:0007669"/>
    <property type="project" value="UniProtKB-KW"/>
</dbReference>
<evidence type="ECO:0000313" key="3">
    <source>
        <dbReference type="Proteomes" id="UP000197781"/>
    </source>
</evidence>
<dbReference type="EMBL" id="CP018145">
    <property type="protein sequence ID" value="ASJ56619.1"/>
    <property type="molecule type" value="Genomic_DNA"/>
</dbReference>
<proteinExistence type="predicted"/>
<dbReference type="KEGG" id="bfm:BP422_25610"/>
<dbReference type="InterPro" id="IPR029063">
    <property type="entry name" value="SAM-dependent_MTases_sf"/>
</dbReference>
<keyword evidence="2" id="KW-0489">Methyltransferase</keyword>
<dbReference type="AlphaFoldDB" id="A0A220MPG5"/>
<name>A0A220MPG5_9BACL</name>
<keyword evidence="2" id="KW-0808">Transferase</keyword>
<dbReference type="SUPFAM" id="SSF53335">
    <property type="entry name" value="S-adenosyl-L-methionine-dependent methyltransferases"/>
    <property type="match status" value="1"/>
</dbReference>
<dbReference type="CDD" id="cd02440">
    <property type="entry name" value="AdoMet_MTases"/>
    <property type="match status" value="1"/>
</dbReference>
<gene>
    <name evidence="2" type="ORF">BP422_25610</name>
</gene>
<evidence type="ECO:0000313" key="2">
    <source>
        <dbReference type="EMBL" id="ASJ56619.1"/>
    </source>
</evidence>
<dbReference type="InterPro" id="IPR041698">
    <property type="entry name" value="Methyltransf_25"/>
</dbReference>
<dbReference type="Gene3D" id="3.40.50.150">
    <property type="entry name" value="Vaccinia Virus protein VP39"/>
    <property type="match status" value="1"/>
</dbReference>